<dbReference type="SMART" id="SM00354">
    <property type="entry name" value="HTH_LACI"/>
    <property type="match status" value="1"/>
</dbReference>
<keyword evidence="1" id="KW-0805">Transcription regulation</keyword>
<dbReference type="RefSeq" id="WP_346783337.1">
    <property type="nucleotide sequence ID" value="NZ_JBDLBR010000001.1"/>
</dbReference>
<keyword evidence="6" id="KW-1185">Reference proteome</keyword>
<evidence type="ECO:0000256" key="1">
    <source>
        <dbReference type="ARBA" id="ARBA00023015"/>
    </source>
</evidence>
<dbReference type="PANTHER" id="PTHR30146:SF153">
    <property type="entry name" value="LACTOSE OPERON REPRESSOR"/>
    <property type="match status" value="1"/>
</dbReference>
<protein>
    <submittedName>
        <fullName evidence="5">LacI family DNA-binding transcriptional regulator</fullName>
    </submittedName>
</protein>
<dbReference type="EMBL" id="JBDLBR010000001">
    <property type="protein sequence ID" value="MEN7535876.1"/>
    <property type="molecule type" value="Genomic_DNA"/>
</dbReference>
<keyword evidence="3" id="KW-0804">Transcription</keyword>
<dbReference type="InterPro" id="IPR010982">
    <property type="entry name" value="Lambda_DNA-bd_dom_sf"/>
</dbReference>
<reference evidence="5 6" key="1">
    <citation type="submission" date="2024-05" db="EMBL/GenBank/DDBJ databases">
        <authorList>
            <person name="Park S."/>
        </authorList>
    </citation>
    <scope>NUCLEOTIDE SEQUENCE [LARGE SCALE GENOMIC DNA]</scope>
    <source>
        <strain evidence="5 6">DGU5</strain>
    </source>
</reference>
<comment type="caution">
    <text evidence="5">The sequence shown here is derived from an EMBL/GenBank/DDBJ whole genome shotgun (WGS) entry which is preliminary data.</text>
</comment>
<dbReference type="InterPro" id="IPR046335">
    <property type="entry name" value="LacI/GalR-like_sensor"/>
</dbReference>
<dbReference type="CDD" id="cd01392">
    <property type="entry name" value="HTH_LacI"/>
    <property type="match status" value="1"/>
</dbReference>
<dbReference type="Gene3D" id="1.10.260.40">
    <property type="entry name" value="lambda repressor-like DNA-binding domains"/>
    <property type="match status" value="1"/>
</dbReference>
<dbReference type="CDD" id="cd01545">
    <property type="entry name" value="PBP1_SalR"/>
    <property type="match status" value="1"/>
</dbReference>
<organism evidence="5 6">
    <name type="scientific">Aurantiacibacter flavus</name>
    <dbReference type="NCBI Taxonomy" id="3145232"/>
    <lineage>
        <taxon>Bacteria</taxon>
        <taxon>Pseudomonadati</taxon>
        <taxon>Pseudomonadota</taxon>
        <taxon>Alphaproteobacteria</taxon>
        <taxon>Sphingomonadales</taxon>
        <taxon>Erythrobacteraceae</taxon>
        <taxon>Aurantiacibacter</taxon>
    </lineage>
</organism>
<dbReference type="Pfam" id="PF00356">
    <property type="entry name" value="LacI"/>
    <property type="match status" value="1"/>
</dbReference>
<accession>A0ABV0CUQ7</accession>
<dbReference type="PANTHER" id="PTHR30146">
    <property type="entry name" value="LACI-RELATED TRANSCRIPTIONAL REPRESSOR"/>
    <property type="match status" value="1"/>
</dbReference>
<dbReference type="InterPro" id="IPR000843">
    <property type="entry name" value="HTH_LacI"/>
</dbReference>
<dbReference type="Proteomes" id="UP001484535">
    <property type="component" value="Unassembled WGS sequence"/>
</dbReference>
<keyword evidence="2 5" id="KW-0238">DNA-binding</keyword>
<evidence type="ECO:0000313" key="6">
    <source>
        <dbReference type="Proteomes" id="UP001484535"/>
    </source>
</evidence>
<evidence type="ECO:0000256" key="2">
    <source>
        <dbReference type="ARBA" id="ARBA00023125"/>
    </source>
</evidence>
<evidence type="ECO:0000256" key="3">
    <source>
        <dbReference type="ARBA" id="ARBA00023163"/>
    </source>
</evidence>
<proteinExistence type="predicted"/>
<dbReference type="PROSITE" id="PS50932">
    <property type="entry name" value="HTH_LACI_2"/>
    <property type="match status" value="1"/>
</dbReference>
<dbReference type="SUPFAM" id="SSF47413">
    <property type="entry name" value="lambda repressor-like DNA-binding domains"/>
    <property type="match status" value="1"/>
</dbReference>
<gene>
    <name evidence="5" type="ORF">ABDJ38_01645</name>
</gene>
<name>A0ABV0CUQ7_9SPHN</name>
<feature type="domain" description="HTH lacI-type" evidence="4">
    <location>
        <begin position="1"/>
        <end position="53"/>
    </location>
</feature>
<evidence type="ECO:0000313" key="5">
    <source>
        <dbReference type="EMBL" id="MEN7535876.1"/>
    </source>
</evidence>
<dbReference type="GO" id="GO:0003677">
    <property type="term" value="F:DNA binding"/>
    <property type="evidence" value="ECO:0007669"/>
    <property type="project" value="UniProtKB-KW"/>
</dbReference>
<dbReference type="SUPFAM" id="SSF53822">
    <property type="entry name" value="Periplasmic binding protein-like I"/>
    <property type="match status" value="1"/>
</dbReference>
<sequence length="333" mass="35910">MADVARLANVSEKSVSRVVNQESHVSAKLREKVEAAIAELGYVPDLAARSLAGSRSFTVSLLFDTRGPNYAIKLIEGAYEACKRHGYHLRIENLDSFAGEDGWLDRLGEILSHSRLDGLIVTPPFSDSAVIMDYLEDRQIRFARIAPFKERGRGSCVFMDDAAAAAQVADFLVANGHRKIGLVNGALKHGAAIARREGFLNRIAQIAPEAEISEADGDFLFESGIRAGRALLDTSNAPTAIFAANDDSAAGVMTACAQLGIRVPDDVSICGFDDSWSATAVWPYLTTIYQPISELAHEATELLIAGNGAAVMNDQVLLAHRLIERASVKNLAR</sequence>
<dbReference type="Pfam" id="PF13377">
    <property type="entry name" value="Peripla_BP_3"/>
    <property type="match status" value="1"/>
</dbReference>
<dbReference type="InterPro" id="IPR028082">
    <property type="entry name" value="Peripla_BP_I"/>
</dbReference>
<evidence type="ECO:0000259" key="4">
    <source>
        <dbReference type="PROSITE" id="PS50932"/>
    </source>
</evidence>
<dbReference type="PROSITE" id="PS00356">
    <property type="entry name" value="HTH_LACI_1"/>
    <property type="match status" value="1"/>
</dbReference>
<dbReference type="Gene3D" id="3.40.50.2300">
    <property type="match status" value="2"/>
</dbReference>